<evidence type="ECO:0000313" key="2">
    <source>
        <dbReference type="EMBL" id="KAJ8335228.1"/>
    </source>
</evidence>
<protein>
    <submittedName>
        <fullName evidence="2">Uncharacterized protein</fullName>
    </submittedName>
</protein>
<keyword evidence="3" id="KW-1185">Reference proteome</keyword>
<organism evidence="2 3">
    <name type="scientific">Synaphobranchus kaupii</name>
    <name type="common">Kaup's arrowtooth eel</name>
    <dbReference type="NCBI Taxonomy" id="118154"/>
    <lineage>
        <taxon>Eukaryota</taxon>
        <taxon>Metazoa</taxon>
        <taxon>Chordata</taxon>
        <taxon>Craniata</taxon>
        <taxon>Vertebrata</taxon>
        <taxon>Euteleostomi</taxon>
        <taxon>Actinopterygii</taxon>
        <taxon>Neopterygii</taxon>
        <taxon>Teleostei</taxon>
        <taxon>Anguilliformes</taxon>
        <taxon>Synaphobranchidae</taxon>
        <taxon>Synaphobranchus</taxon>
    </lineage>
</organism>
<feature type="compositionally biased region" description="Basic and acidic residues" evidence="1">
    <location>
        <begin position="1"/>
        <end position="18"/>
    </location>
</feature>
<evidence type="ECO:0000313" key="3">
    <source>
        <dbReference type="Proteomes" id="UP001152622"/>
    </source>
</evidence>
<accession>A0A9Q1EAG9</accession>
<gene>
    <name evidence="2" type="ORF">SKAU_G00408670</name>
</gene>
<reference evidence="2" key="1">
    <citation type="journal article" date="2023" name="Science">
        <title>Genome structures resolve the early diversification of teleost fishes.</title>
        <authorList>
            <person name="Parey E."/>
            <person name="Louis A."/>
            <person name="Montfort J."/>
            <person name="Bouchez O."/>
            <person name="Roques C."/>
            <person name="Iampietro C."/>
            <person name="Lluch J."/>
            <person name="Castinel A."/>
            <person name="Donnadieu C."/>
            <person name="Desvignes T."/>
            <person name="Floi Bucao C."/>
            <person name="Jouanno E."/>
            <person name="Wen M."/>
            <person name="Mejri S."/>
            <person name="Dirks R."/>
            <person name="Jansen H."/>
            <person name="Henkel C."/>
            <person name="Chen W.J."/>
            <person name="Zahm M."/>
            <person name="Cabau C."/>
            <person name="Klopp C."/>
            <person name="Thompson A.W."/>
            <person name="Robinson-Rechavi M."/>
            <person name="Braasch I."/>
            <person name="Lecointre G."/>
            <person name="Bobe J."/>
            <person name="Postlethwait J.H."/>
            <person name="Berthelot C."/>
            <person name="Roest Crollius H."/>
            <person name="Guiguen Y."/>
        </authorList>
    </citation>
    <scope>NUCLEOTIDE SEQUENCE</scope>
    <source>
        <strain evidence="2">WJC10195</strain>
    </source>
</reference>
<dbReference type="AlphaFoldDB" id="A0A9Q1EAG9"/>
<evidence type="ECO:0000256" key="1">
    <source>
        <dbReference type="SAM" id="MobiDB-lite"/>
    </source>
</evidence>
<feature type="region of interest" description="Disordered" evidence="1">
    <location>
        <begin position="1"/>
        <end position="56"/>
    </location>
</feature>
<proteinExistence type="predicted"/>
<comment type="caution">
    <text evidence="2">The sequence shown here is derived from an EMBL/GenBank/DDBJ whole genome shotgun (WGS) entry which is preliminary data.</text>
</comment>
<dbReference type="EMBL" id="JAINUF010000021">
    <property type="protein sequence ID" value="KAJ8335228.1"/>
    <property type="molecule type" value="Genomic_DNA"/>
</dbReference>
<sequence length="96" mass="11097">MAARRERDHHLNGFERNRNRNRNRNATVTMRKPPTQGHHKVMGSHPKPHGSEPPVRRRLMSRSLGSNLQPQHFYRLQSHAAELNLPAEADSAEEHV</sequence>
<name>A0A9Q1EAG9_SYNKA</name>
<feature type="compositionally biased region" description="Basic residues" evidence="1">
    <location>
        <begin position="37"/>
        <end position="48"/>
    </location>
</feature>
<dbReference type="Proteomes" id="UP001152622">
    <property type="component" value="Chromosome 21"/>
</dbReference>